<dbReference type="SUPFAM" id="SSF52540">
    <property type="entry name" value="P-loop containing nucleoside triphosphate hydrolases"/>
    <property type="match status" value="1"/>
</dbReference>
<keyword evidence="13" id="KW-1185">Reference proteome</keyword>
<protein>
    <submittedName>
        <fullName evidence="12">ABC transporter ATP-binding protein</fullName>
    </submittedName>
</protein>
<evidence type="ECO:0000256" key="10">
    <source>
        <dbReference type="ARBA" id="ARBA00023136"/>
    </source>
</evidence>
<reference evidence="12 13" key="1">
    <citation type="submission" date="2024-03" db="EMBL/GenBank/DDBJ databases">
        <title>Natural products discovery in diverse microorganisms through a two-stage MS feature dereplication strategy.</title>
        <authorList>
            <person name="Zhang R."/>
        </authorList>
    </citation>
    <scope>NUCLEOTIDE SEQUENCE [LARGE SCALE GENOMIC DNA]</scope>
    <source>
        <strain evidence="12 13">18930</strain>
    </source>
</reference>
<dbReference type="Proteomes" id="UP001432000">
    <property type="component" value="Chromosome"/>
</dbReference>
<keyword evidence="7" id="KW-1278">Translocase</keyword>
<dbReference type="Gene3D" id="3.40.50.300">
    <property type="entry name" value="P-loop containing nucleotide triphosphate hydrolases"/>
    <property type="match status" value="1"/>
</dbReference>
<dbReference type="PANTHER" id="PTHR42781:SF5">
    <property type="entry name" value="PUTRESCINE TRANSPORT ATP-BINDING PROTEIN POTG"/>
    <property type="match status" value="1"/>
</dbReference>
<evidence type="ECO:0000256" key="7">
    <source>
        <dbReference type="ARBA" id="ARBA00022967"/>
    </source>
</evidence>
<keyword evidence="3" id="KW-0410">Iron transport</keyword>
<dbReference type="InterPro" id="IPR027417">
    <property type="entry name" value="P-loop_NTPase"/>
</dbReference>
<keyword evidence="6 12" id="KW-0067">ATP-binding</keyword>
<feature type="domain" description="ABC transporter" evidence="11">
    <location>
        <begin position="4"/>
        <end position="244"/>
    </location>
</feature>
<evidence type="ECO:0000313" key="13">
    <source>
        <dbReference type="Proteomes" id="UP001432000"/>
    </source>
</evidence>
<evidence type="ECO:0000256" key="3">
    <source>
        <dbReference type="ARBA" id="ARBA00022496"/>
    </source>
</evidence>
<dbReference type="CDD" id="cd03259">
    <property type="entry name" value="ABC_Carb_Solutes_like"/>
    <property type="match status" value="1"/>
</dbReference>
<evidence type="ECO:0000256" key="9">
    <source>
        <dbReference type="ARBA" id="ARBA00023065"/>
    </source>
</evidence>
<evidence type="ECO:0000256" key="1">
    <source>
        <dbReference type="ARBA" id="ARBA00022448"/>
    </source>
</evidence>
<evidence type="ECO:0000256" key="4">
    <source>
        <dbReference type="ARBA" id="ARBA00022519"/>
    </source>
</evidence>
<evidence type="ECO:0000256" key="5">
    <source>
        <dbReference type="ARBA" id="ARBA00022741"/>
    </source>
</evidence>
<accession>A0ABZ2PLQ3</accession>
<dbReference type="InterPro" id="IPR003593">
    <property type="entry name" value="AAA+_ATPase"/>
</dbReference>
<keyword evidence="5" id="KW-0547">Nucleotide-binding</keyword>
<dbReference type="RefSeq" id="WP_338891254.1">
    <property type="nucleotide sequence ID" value="NZ_CP147846.1"/>
</dbReference>
<dbReference type="SMART" id="SM00382">
    <property type="entry name" value="AAA"/>
    <property type="match status" value="1"/>
</dbReference>
<dbReference type="PROSITE" id="PS50893">
    <property type="entry name" value="ABC_TRANSPORTER_2"/>
    <property type="match status" value="1"/>
</dbReference>
<keyword evidence="9" id="KW-0406">Ion transport</keyword>
<name>A0ABZ2PLQ3_9NOCA</name>
<evidence type="ECO:0000256" key="6">
    <source>
        <dbReference type="ARBA" id="ARBA00022840"/>
    </source>
</evidence>
<keyword evidence="4" id="KW-0997">Cell inner membrane</keyword>
<dbReference type="InterPro" id="IPR003439">
    <property type="entry name" value="ABC_transporter-like_ATP-bd"/>
</dbReference>
<evidence type="ECO:0000313" key="12">
    <source>
        <dbReference type="EMBL" id="WXG70081.1"/>
    </source>
</evidence>
<dbReference type="InterPro" id="IPR017871">
    <property type="entry name" value="ABC_transporter-like_CS"/>
</dbReference>
<evidence type="ECO:0000256" key="8">
    <source>
        <dbReference type="ARBA" id="ARBA00023004"/>
    </source>
</evidence>
<evidence type="ECO:0000259" key="11">
    <source>
        <dbReference type="PROSITE" id="PS50893"/>
    </source>
</evidence>
<keyword evidence="2" id="KW-1003">Cell membrane</keyword>
<dbReference type="InterPro" id="IPR015853">
    <property type="entry name" value="ABC_transpr_FbpC"/>
</dbReference>
<dbReference type="InterPro" id="IPR050093">
    <property type="entry name" value="ABC_SmlMolc_Importer"/>
</dbReference>
<organism evidence="12 13">
    <name type="scientific">Rhodococcus sovatensis</name>
    <dbReference type="NCBI Taxonomy" id="1805840"/>
    <lineage>
        <taxon>Bacteria</taxon>
        <taxon>Bacillati</taxon>
        <taxon>Actinomycetota</taxon>
        <taxon>Actinomycetes</taxon>
        <taxon>Mycobacteriales</taxon>
        <taxon>Nocardiaceae</taxon>
        <taxon>Rhodococcus</taxon>
    </lineage>
</organism>
<keyword evidence="10" id="KW-0472">Membrane</keyword>
<evidence type="ECO:0000256" key="2">
    <source>
        <dbReference type="ARBA" id="ARBA00022475"/>
    </source>
</evidence>
<dbReference type="EMBL" id="CP147846">
    <property type="protein sequence ID" value="WXG70081.1"/>
    <property type="molecule type" value="Genomic_DNA"/>
</dbReference>
<proteinExistence type="predicted"/>
<keyword evidence="8" id="KW-0408">Iron</keyword>
<dbReference type="PANTHER" id="PTHR42781">
    <property type="entry name" value="SPERMIDINE/PUTRESCINE IMPORT ATP-BINDING PROTEIN POTA"/>
    <property type="match status" value="1"/>
</dbReference>
<keyword evidence="1" id="KW-0813">Transport</keyword>
<dbReference type="PROSITE" id="PS00211">
    <property type="entry name" value="ABC_TRANSPORTER_1"/>
    <property type="match status" value="1"/>
</dbReference>
<sequence length="363" mass="38444">MSELSVRGLGASYGRREVLFDLDLDLEAGEMLAVLGPSGCGKTTLLRSLAGLHRIDRGSITLAGTVLAAPPSTHVPPEHRRIGLMPQEGGLFPHLSVGENVGFGLVNPLPHKRRGDRVRRRSRVEAMLELVGLPDAIDVDPRELSGGQQQRVALARALAPNPSVVLMDEPFASLDTGLRSGLRREVRELLHSSGTPSILVTHDRTEAMTTADRVTVLLDGSTAQTGTPHELYHRPSSEAVGAFVGEAMMVEGMGVGMAAETIFGTIPVTGVASGHGRVLVRPEQLTPTADSDGDFVIVETVFAGPHSLQTLEHLTSGARSTAWVRGTDLCGPGERVRVQVSGPVAFFDAVGVETSDRSKSVTA</sequence>
<dbReference type="Pfam" id="PF00005">
    <property type="entry name" value="ABC_tran"/>
    <property type="match status" value="1"/>
</dbReference>
<dbReference type="GO" id="GO:0005524">
    <property type="term" value="F:ATP binding"/>
    <property type="evidence" value="ECO:0007669"/>
    <property type="project" value="UniProtKB-KW"/>
</dbReference>
<gene>
    <name evidence="12" type="ORF">WDS16_06025</name>
</gene>